<keyword evidence="2" id="KW-1185">Reference proteome</keyword>
<dbReference type="Proteomes" id="UP000011185">
    <property type="component" value="Unassembled WGS sequence"/>
</dbReference>
<sequence length="158" mass="19274">MFNLRIICTQKRDILYGLCEETSCIVCKEEFNTMLTIERITTFEKCCTYFNNYLMEMDKLFMKRRKFTFLRLKNVLNEQKAEMIYEQMLSWFDTGEYLRRFLKIMSMKDKRTIIRLNNGRMKIIVDIMYRMTKRLRYLTVSVNSLLDIRQLAITTKDI</sequence>
<proteinExistence type="predicted"/>
<reference evidence="1 2" key="1">
    <citation type="journal article" date="2012" name="PLoS Pathog.">
        <title>The genome of the obligate intracellular parasite Trachipleistophora hominis: new insights into microsporidian genome dynamics and reductive evolution.</title>
        <authorList>
            <person name="Heinz E."/>
            <person name="Williams T.A."/>
            <person name="Nakjang S."/>
            <person name="Noel C.J."/>
            <person name="Swan D.C."/>
            <person name="Goldberg A.V."/>
            <person name="Harris S.R."/>
            <person name="Weinmaier T."/>
            <person name="Markert S."/>
            <person name="Becher D."/>
            <person name="Bernhardt J."/>
            <person name="Dagan T."/>
            <person name="Hacker C."/>
            <person name="Lucocq J.M."/>
            <person name="Schweder T."/>
            <person name="Rattei T."/>
            <person name="Hall N."/>
            <person name="Hirt R.P."/>
            <person name="Embley T.M."/>
        </authorList>
    </citation>
    <scope>NUCLEOTIDE SEQUENCE [LARGE SCALE GENOMIC DNA]</scope>
</reference>
<protein>
    <submittedName>
        <fullName evidence="1">Uncharacterized protein</fullName>
    </submittedName>
</protein>
<dbReference type="AlphaFoldDB" id="L7JYP6"/>
<organism evidence="1 2">
    <name type="scientific">Trachipleistophora hominis</name>
    <name type="common">Microsporidian parasite</name>
    <dbReference type="NCBI Taxonomy" id="72359"/>
    <lineage>
        <taxon>Eukaryota</taxon>
        <taxon>Fungi</taxon>
        <taxon>Fungi incertae sedis</taxon>
        <taxon>Microsporidia</taxon>
        <taxon>Pleistophoridae</taxon>
        <taxon>Trachipleistophora</taxon>
    </lineage>
</organism>
<dbReference type="InParanoid" id="L7JYP6"/>
<accession>L7JYP6</accession>
<dbReference type="VEuPathDB" id="MicrosporidiaDB:THOM_0885"/>
<dbReference type="HOGENOM" id="CLU_1670621_0_0_1"/>
<evidence type="ECO:0000313" key="1">
    <source>
        <dbReference type="EMBL" id="ELQ76151.1"/>
    </source>
</evidence>
<dbReference type="EMBL" id="JH993869">
    <property type="protein sequence ID" value="ELQ76151.1"/>
    <property type="molecule type" value="Genomic_DNA"/>
</dbReference>
<evidence type="ECO:0000313" key="2">
    <source>
        <dbReference type="Proteomes" id="UP000011185"/>
    </source>
</evidence>
<name>L7JYP6_TRAHO</name>
<gene>
    <name evidence="1" type="ORF">THOM_0885</name>
</gene>